<keyword evidence="5" id="KW-0411">Iron-sulfur</keyword>
<name>A0A0A7NUU9_9CHLR</name>
<keyword evidence="2" id="KW-0479">Metal-binding</keyword>
<evidence type="ECO:0000256" key="5">
    <source>
        <dbReference type="ARBA" id="ARBA00023014"/>
    </source>
</evidence>
<dbReference type="Pfam" id="PF13486">
    <property type="entry name" value="Dehalogenase"/>
    <property type="match status" value="1"/>
</dbReference>
<dbReference type="GO" id="GO:0051536">
    <property type="term" value="F:iron-sulfur cluster binding"/>
    <property type="evidence" value="ECO:0007669"/>
    <property type="project" value="UniProtKB-KW"/>
</dbReference>
<gene>
    <name evidence="8" type="primary">rdhA17</name>
</gene>
<dbReference type="EMBL" id="KP085017">
    <property type="protein sequence ID" value="AIZ97091.1"/>
    <property type="molecule type" value="Genomic_DNA"/>
</dbReference>
<dbReference type="InterPro" id="IPR012832">
    <property type="entry name" value="RDH"/>
</dbReference>
<dbReference type="AlphaFoldDB" id="A0A0A7NUU9"/>
<sequence length="464" mass="51289">MKALGLAGAGGVGVLGTSPVFHDLDELASSGNDIQKHPWYVKEREYGDSTTPIDWPNVHRYDRTRLPLRSTFADEEERKVLIEYAQKEDPGWDPGPEGIGDMRTTALGVGAGMFAFGVMIHDDGKTSNLNTLLGRPSVIPLHGETPRWEGTPEDNLKLLRAAVRFYGGSEVGAIDLDENTKKLIWEKTTPGETCIGTAASMGQILDGVTGPLPLVYEDVDQSYMADDKLVISNKCKWVLTWTFRQPEDMVRRMQGVTENAAVFISYSRIAIIELRIQAFLRTLGYQGLGGGTGEWGPSGGFATLTGLGELGRASYIITPKYGISVRGMNRMLTDFPLAPTKPIDAGMRKFCYTCGICVDACPFGAIQTGDPSFEGYKPWMNNGYEAWRVNYENCTHCPVCQGTCPFNELGGSMLHGIIKGTVATTPVFNSFFRNMHKVFDYGRKPTRDWWDLDNQPEWGFDSTR</sequence>
<evidence type="ECO:0000313" key="8">
    <source>
        <dbReference type="EMBL" id="AIZ97091.1"/>
    </source>
</evidence>
<dbReference type="InterPro" id="IPR028894">
    <property type="entry name" value="RDH_dom"/>
</dbReference>
<dbReference type="GO" id="GO:0046872">
    <property type="term" value="F:metal ion binding"/>
    <property type="evidence" value="ECO:0007669"/>
    <property type="project" value="UniProtKB-KW"/>
</dbReference>
<proteinExistence type="predicted"/>
<evidence type="ECO:0000256" key="4">
    <source>
        <dbReference type="ARBA" id="ARBA00023004"/>
    </source>
</evidence>
<dbReference type="NCBIfam" id="TIGR02486">
    <property type="entry name" value="RDH"/>
    <property type="match status" value="1"/>
</dbReference>
<dbReference type="InterPro" id="IPR017896">
    <property type="entry name" value="4Fe4S_Fe-S-bd"/>
</dbReference>
<evidence type="ECO:0000256" key="1">
    <source>
        <dbReference type="ARBA" id="ARBA00004196"/>
    </source>
</evidence>
<evidence type="ECO:0000256" key="6">
    <source>
        <dbReference type="ARBA" id="ARBA00023136"/>
    </source>
</evidence>
<evidence type="ECO:0000256" key="2">
    <source>
        <dbReference type="ARBA" id="ARBA00022723"/>
    </source>
</evidence>
<dbReference type="PROSITE" id="PS51379">
    <property type="entry name" value="4FE4S_FER_2"/>
    <property type="match status" value="2"/>
</dbReference>
<protein>
    <submittedName>
        <fullName evidence="8">Reductive dehalogenase-like protein KB1rdhA17</fullName>
    </submittedName>
</protein>
<keyword evidence="3" id="KW-0732">Signal</keyword>
<comment type="subcellular location">
    <subcellularLocation>
        <location evidence="1">Cell envelope</location>
    </subcellularLocation>
</comment>
<accession>A0A0A7NUU9</accession>
<feature type="domain" description="4Fe-4S ferredoxin-type" evidence="7">
    <location>
        <begin position="339"/>
        <end position="371"/>
    </location>
</feature>
<dbReference type="GO" id="GO:0030313">
    <property type="term" value="C:cell envelope"/>
    <property type="evidence" value="ECO:0007669"/>
    <property type="project" value="UniProtKB-SubCell"/>
</dbReference>
<evidence type="ECO:0000259" key="7">
    <source>
        <dbReference type="PROSITE" id="PS51379"/>
    </source>
</evidence>
<reference evidence="8" key="1">
    <citation type="submission" date="2014-10" db="EMBL/GenBank/DDBJ databases">
        <title>Reductive dehalogenase homologous genes as biomarkers for distinguishing populations of Dehalococcoides in mixed dechlorinating cultures and in groundwater.</title>
        <authorList>
            <person name="Perez-De-Mora A."/>
            <person name="Zila A."/>
            <person name="Mcmaster M.L."/>
            <person name="Liang X."/>
            <person name="Dworatzek S."/>
            <person name="Edwards E.A."/>
        </authorList>
    </citation>
    <scope>NUCLEOTIDE SEQUENCE</scope>
</reference>
<dbReference type="InterPro" id="IPR017900">
    <property type="entry name" value="4Fe4S_Fe_S_CS"/>
</dbReference>
<keyword evidence="4" id="KW-0408">Iron</keyword>
<dbReference type="Pfam" id="PF12838">
    <property type="entry name" value="Fer4_7"/>
    <property type="match status" value="1"/>
</dbReference>
<feature type="domain" description="4Fe-4S ferredoxin-type" evidence="7">
    <location>
        <begin position="385"/>
        <end position="416"/>
    </location>
</feature>
<dbReference type="PANTHER" id="PTHR42827">
    <property type="entry name" value="IRON-SULFUR CLUSTER-BINDING PROTEIN-RELATED"/>
    <property type="match status" value="1"/>
</dbReference>
<evidence type="ECO:0000256" key="3">
    <source>
        <dbReference type="ARBA" id="ARBA00022729"/>
    </source>
</evidence>
<dbReference type="SUPFAM" id="SSF54862">
    <property type="entry name" value="4Fe-4S ferredoxins"/>
    <property type="match status" value="1"/>
</dbReference>
<keyword evidence="6" id="KW-0472">Membrane</keyword>
<dbReference type="PROSITE" id="PS00198">
    <property type="entry name" value="4FE4S_FER_1"/>
    <property type="match status" value="1"/>
</dbReference>
<organism evidence="8">
    <name type="scientific">Dehalococcoides mccartyi</name>
    <dbReference type="NCBI Taxonomy" id="61435"/>
    <lineage>
        <taxon>Bacteria</taxon>
        <taxon>Bacillati</taxon>
        <taxon>Chloroflexota</taxon>
        <taxon>Dehalococcoidia</taxon>
        <taxon>Dehalococcoidales</taxon>
        <taxon>Dehalococcoidaceae</taxon>
        <taxon>Dehalococcoides</taxon>
    </lineage>
</organism>
<dbReference type="PANTHER" id="PTHR42827:SF1">
    <property type="entry name" value="IRON-SULFUR CLUSTER-BINDING PROTEIN"/>
    <property type="match status" value="1"/>
</dbReference>
<dbReference type="Gene3D" id="3.30.70.20">
    <property type="match status" value="1"/>
</dbReference>